<dbReference type="Gene3D" id="4.10.1250.10">
    <property type="entry name" value="Aminomethyltransferase fragment"/>
    <property type="match status" value="1"/>
</dbReference>
<evidence type="ECO:0000256" key="7">
    <source>
        <dbReference type="PIRSR" id="PIRSR006487-1"/>
    </source>
</evidence>
<dbReference type="NCBIfam" id="NF001567">
    <property type="entry name" value="PRK00389.1"/>
    <property type="match status" value="1"/>
</dbReference>
<dbReference type="Pfam" id="PF08669">
    <property type="entry name" value="GCV_T_C"/>
    <property type="match status" value="1"/>
</dbReference>
<gene>
    <name evidence="10" type="primary">gcvT</name>
    <name evidence="10" type="ORF">C0V70_18280</name>
</gene>
<comment type="similarity">
    <text evidence="1">Belongs to the GcvT family.</text>
</comment>
<dbReference type="Pfam" id="PF01571">
    <property type="entry name" value="GCV_T"/>
    <property type="match status" value="1"/>
</dbReference>
<protein>
    <recommendedName>
        <fullName evidence="2">aminomethyltransferase</fullName>
        <ecNumber evidence="2">2.1.2.10</ecNumber>
    </recommendedName>
    <alternativeName>
        <fullName evidence="5">Glycine cleavage system T protein</fullName>
    </alternativeName>
</protein>
<evidence type="ECO:0000259" key="8">
    <source>
        <dbReference type="Pfam" id="PF01571"/>
    </source>
</evidence>
<dbReference type="FunFam" id="3.30.70.1400:FF:000001">
    <property type="entry name" value="Aminomethyltransferase"/>
    <property type="match status" value="1"/>
</dbReference>
<dbReference type="SUPFAM" id="SSF101790">
    <property type="entry name" value="Aminomethyltransferase beta-barrel domain"/>
    <property type="match status" value="1"/>
</dbReference>
<dbReference type="InterPro" id="IPR013977">
    <property type="entry name" value="GcvT_C"/>
</dbReference>
<dbReference type="GO" id="GO:0008483">
    <property type="term" value="F:transaminase activity"/>
    <property type="evidence" value="ECO:0007669"/>
    <property type="project" value="UniProtKB-KW"/>
</dbReference>
<reference evidence="10 11" key="1">
    <citation type="submission" date="2018-01" db="EMBL/GenBank/DDBJ databases">
        <title>Complete genome sequence of Bacteriovorax stolpii DSM12778.</title>
        <authorList>
            <person name="Tang B."/>
            <person name="Chang J."/>
        </authorList>
    </citation>
    <scope>NUCLEOTIDE SEQUENCE [LARGE SCALE GENOMIC DNA]</scope>
    <source>
        <strain evidence="10 11">DSM 12778</strain>
    </source>
</reference>
<dbReference type="SUPFAM" id="SSF103025">
    <property type="entry name" value="Folate-binding domain"/>
    <property type="match status" value="1"/>
</dbReference>
<dbReference type="InterPro" id="IPR029043">
    <property type="entry name" value="GcvT/YgfZ_C"/>
</dbReference>
<evidence type="ECO:0000313" key="10">
    <source>
        <dbReference type="EMBL" id="AUO00017.1"/>
    </source>
</evidence>
<keyword evidence="3" id="KW-0032">Aminotransferase</keyword>
<feature type="domain" description="GCVT N-terminal" evidence="8">
    <location>
        <begin position="10"/>
        <end position="262"/>
    </location>
</feature>
<feature type="binding site" evidence="7">
    <location>
        <position position="199"/>
    </location>
    <ligand>
        <name>substrate</name>
    </ligand>
</feature>
<feature type="domain" description="Aminomethyltransferase C-terminal" evidence="9">
    <location>
        <begin position="279"/>
        <end position="354"/>
    </location>
</feature>
<name>A0A2K9NWY5_BACTC</name>
<organism evidence="10 11">
    <name type="scientific">Bacteriovorax stolpii</name>
    <name type="common">Bdellovibrio stolpii</name>
    <dbReference type="NCBI Taxonomy" id="960"/>
    <lineage>
        <taxon>Bacteria</taxon>
        <taxon>Pseudomonadati</taxon>
        <taxon>Bdellovibrionota</taxon>
        <taxon>Bacteriovoracia</taxon>
        <taxon>Bacteriovoracales</taxon>
        <taxon>Bacteriovoracaceae</taxon>
        <taxon>Bacteriovorax</taxon>
    </lineage>
</organism>
<evidence type="ECO:0000256" key="4">
    <source>
        <dbReference type="ARBA" id="ARBA00022679"/>
    </source>
</evidence>
<dbReference type="Gene3D" id="3.30.1360.120">
    <property type="entry name" value="Probable tRNA modification gtpase trme, domain 1"/>
    <property type="match status" value="1"/>
</dbReference>
<evidence type="ECO:0000313" key="11">
    <source>
        <dbReference type="Proteomes" id="UP000235584"/>
    </source>
</evidence>
<evidence type="ECO:0000256" key="6">
    <source>
        <dbReference type="ARBA" id="ARBA00047665"/>
    </source>
</evidence>
<evidence type="ECO:0000256" key="5">
    <source>
        <dbReference type="ARBA" id="ARBA00031395"/>
    </source>
</evidence>
<accession>A0A2K9NWY5</accession>
<keyword evidence="11" id="KW-1185">Reference proteome</keyword>
<dbReference type="InterPro" id="IPR006223">
    <property type="entry name" value="GcvT"/>
</dbReference>
<evidence type="ECO:0000259" key="9">
    <source>
        <dbReference type="Pfam" id="PF08669"/>
    </source>
</evidence>
<dbReference type="Gene3D" id="2.40.30.110">
    <property type="entry name" value="Aminomethyltransferase beta-barrel domains"/>
    <property type="match status" value="1"/>
</dbReference>
<dbReference type="NCBIfam" id="TIGR00528">
    <property type="entry name" value="gcvT"/>
    <property type="match status" value="1"/>
</dbReference>
<evidence type="ECO:0000256" key="3">
    <source>
        <dbReference type="ARBA" id="ARBA00022576"/>
    </source>
</evidence>
<proteinExistence type="inferred from homology"/>
<dbReference type="InterPro" id="IPR028896">
    <property type="entry name" value="GcvT/YgfZ/DmdA"/>
</dbReference>
<dbReference type="GO" id="GO:0004047">
    <property type="term" value="F:aminomethyltransferase activity"/>
    <property type="evidence" value="ECO:0007669"/>
    <property type="project" value="UniProtKB-EC"/>
</dbReference>
<dbReference type="GO" id="GO:0005829">
    <property type="term" value="C:cytosol"/>
    <property type="evidence" value="ECO:0007669"/>
    <property type="project" value="TreeGrafter"/>
</dbReference>
<dbReference type="GO" id="GO:0005960">
    <property type="term" value="C:glycine cleavage complex"/>
    <property type="evidence" value="ECO:0007669"/>
    <property type="project" value="InterPro"/>
</dbReference>
<evidence type="ECO:0000256" key="1">
    <source>
        <dbReference type="ARBA" id="ARBA00008609"/>
    </source>
</evidence>
<dbReference type="PIRSF" id="PIRSF006487">
    <property type="entry name" value="GcvT"/>
    <property type="match status" value="1"/>
</dbReference>
<keyword evidence="4" id="KW-0808">Transferase</keyword>
<dbReference type="PANTHER" id="PTHR43757:SF2">
    <property type="entry name" value="AMINOMETHYLTRANSFERASE, MITOCHONDRIAL"/>
    <property type="match status" value="1"/>
</dbReference>
<dbReference type="KEGG" id="bsto:C0V70_18280"/>
<dbReference type="InterPro" id="IPR027266">
    <property type="entry name" value="TrmE/GcvT-like"/>
</dbReference>
<dbReference type="EMBL" id="CP025704">
    <property type="protein sequence ID" value="AUO00017.1"/>
    <property type="molecule type" value="Genomic_DNA"/>
</dbReference>
<sequence length="360" mass="39804">MTMSLLKTSLHEEHLSLNAKMAPFAGFDMPLQYSSVKEEVLAVREHAGVFDVSHMGEFFVSGPDAIAFVDNLITNDFKNAEMHKAVYSPLCREDGTVIDDLIAYKLGTDRVLICVNASNIEKDWNWISSKTGSFDCTLSNLSNEFSLLALQGPKAELILRDFGIKLPESFPYYSILETSHEGEKIIVARTGYTGEDGFEVFSSHEYAKRLWNKLIFNGVKPCGLAARDVLRVEVCYPLYGHEISDNVTPLDSGLGWTVKLTKPNFIGKAALEGYKPKYQLVKLSLDRGIPREGYDVLNAEGEKIGTVTSGTMSVVTGKGVALALIEKAKAPQDKKYSINIRNTNYEANFHAKAFVTGGHK</sequence>
<dbReference type="Gene3D" id="3.30.70.1400">
    <property type="entry name" value="Aminomethyltransferase beta-barrel domains"/>
    <property type="match status" value="1"/>
</dbReference>
<dbReference type="GO" id="GO:0006546">
    <property type="term" value="P:glycine catabolic process"/>
    <property type="evidence" value="ECO:0007669"/>
    <property type="project" value="InterPro"/>
</dbReference>
<dbReference type="InterPro" id="IPR006222">
    <property type="entry name" value="GCVT_N"/>
</dbReference>
<dbReference type="Proteomes" id="UP000235584">
    <property type="component" value="Chromosome"/>
</dbReference>
<dbReference type="EC" id="2.1.2.10" evidence="2"/>
<comment type="catalytic activity">
    <reaction evidence="6">
        <text>N(6)-[(R)-S(8)-aminomethyldihydrolipoyl]-L-lysyl-[protein] + (6S)-5,6,7,8-tetrahydrofolate = N(6)-[(R)-dihydrolipoyl]-L-lysyl-[protein] + (6R)-5,10-methylene-5,6,7,8-tetrahydrofolate + NH4(+)</text>
        <dbReference type="Rhea" id="RHEA:16945"/>
        <dbReference type="Rhea" id="RHEA-COMP:10475"/>
        <dbReference type="Rhea" id="RHEA-COMP:10492"/>
        <dbReference type="ChEBI" id="CHEBI:15636"/>
        <dbReference type="ChEBI" id="CHEBI:28938"/>
        <dbReference type="ChEBI" id="CHEBI:57453"/>
        <dbReference type="ChEBI" id="CHEBI:83100"/>
        <dbReference type="ChEBI" id="CHEBI:83143"/>
        <dbReference type="EC" id="2.1.2.10"/>
    </reaction>
</comment>
<dbReference type="AlphaFoldDB" id="A0A2K9NWY5"/>
<dbReference type="PANTHER" id="PTHR43757">
    <property type="entry name" value="AMINOMETHYLTRANSFERASE"/>
    <property type="match status" value="1"/>
</dbReference>
<evidence type="ECO:0000256" key="2">
    <source>
        <dbReference type="ARBA" id="ARBA00012616"/>
    </source>
</evidence>